<dbReference type="GO" id="GO:0000915">
    <property type="term" value="P:actomyosin contractile ring assembly"/>
    <property type="evidence" value="ECO:0007669"/>
    <property type="project" value="TreeGrafter"/>
</dbReference>
<dbReference type="Pfam" id="PF00169">
    <property type="entry name" value="PH"/>
    <property type="match status" value="1"/>
</dbReference>
<protein>
    <submittedName>
        <fullName evidence="2">Rhotekin b</fullName>
    </submittedName>
</protein>
<dbReference type="PROSITE" id="PS50003">
    <property type="entry name" value="PH_DOMAIN"/>
    <property type="match status" value="1"/>
</dbReference>
<dbReference type="AlphaFoldDB" id="A0A671XHV1"/>
<reference evidence="2" key="1">
    <citation type="submission" date="2021-04" db="EMBL/GenBank/DDBJ databases">
        <authorList>
            <consortium name="Wellcome Sanger Institute Data Sharing"/>
        </authorList>
    </citation>
    <scope>NUCLEOTIDE SEQUENCE [LARGE SCALE GENOMIC DNA]</scope>
</reference>
<dbReference type="InterPro" id="IPR012966">
    <property type="entry name" value="AHD"/>
</dbReference>
<dbReference type="Proteomes" id="UP000472265">
    <property type="component" value="Chromosome 12"/>
</dbReference>
<reference evidence="2" key="3">
    <citation type="submission" date="2025-09" db="UniProtKB">
        <authorList>
            <consortium name="Ensembl"/>
        </authorList>
    </citation>
    <scope>IDENTIFICATION</scope>
</reference>
<gene>
    <name evidence="2" type="primary">LOC115592371</name>
</gene>
<dbReference type="OMA" id="MNSCFPH"/>
<dbReference type="InterPro" id="IPR001849">
    <property type="entry name" value="PH_domain"/>
</dbReference>
<dbReference type="SMART" id="SM00233">
    <property type="entry name" value="PH"/>
    <property type="match status" value="1"/>
</dbReference>
<keyword evidence="3" id="KW-1185">Reference proteome</keyword>
<name>A0A671XHV1_SPAAU</name>
<dbReference type="PANTHER" id="PTHR21538">
    <property type="entry name" value="ANILLIN/RHOTEKIN RTKN"/>
    <property type="match status" value="1"/>
</dbReference>
<evidence type="ECO:0000313" key="2">
    <source>
        <dbReference type="Ensembl" id="ENSSAUP00010048405.1"/>
    </source>
</evidence>
<accession>A0A671XHV1</accession>
<dbReference type="PANTHER" id="PTHR21538:SF19">
    <property type="entry name" value="RHOTEKIN"/>
    <property type="match status" value="1"/>
</dbReference>
<feature type="domain" description="PH" evidence="1">
    <location>
        <begin position="244"/>
        <end position="344"/>
    </location>
</feature>
<evidence type="ECO:0000313" key="3">
    <source>
        <dbReference type="Proteomes" id="UP000472265"/>
    </source>
</evidence>
<dbReference type="GO" id="GO:0005826">
    <property type="term" value="C:actomyosin contractile ring"/>
    <property type="evidence" value="ECO:0007669"/>
    <property type="project" value="TreeGrafter"/>
</dbReference>
<sequence>MREGASKLLAACSRREQALEASRSLLTCSARILALLSQLQRMRKAQILGRVGRRPSEDIAPCLGKVALSDLRIPLMWKDSEYFKNKGELHRCAVFCLLQCGTEIHDTDLVMVDRTLTDVCFEDTVIFSNDVGPEFQLRVELYSSCAVDSSSQGALGPRRGSLLGGSLGCSSGSKIRAAFESATVCGSSGGDEGPGGIDFGHFFFFPAFKTHDLSLAATEDSPFWLPLYGNMCCRLVAQPMCMILPVMSGRLKDLNRWQNVYGVLRGQSLLCYQSEEDLESEDEPLLVIHIRKDTLVCVSERDPVQCRSIYISTQRQGEDVTYTLTTHAPEDTPRWTEALWQHVYNMSQWKQCCDGLMKIDTLNSRKAITVKQGSLYHEIGNVTGEALPDLIGSFPRLHAQLIISQKHGIRVILGPSFFISVLRFKLLADLKIFKSCVI</sequence>
<dbReference type="InterPro" id="IPR011993">
    <property type="entry name" value="PH-like_dom_sf"/>
</dbReference>
<proteinExistence type="predicted"/>
<dbReference type="GeneTree" id="ENSGT00940000158491"/>
<dbReference type="GO" id="GO:0031106">
    <property type="term" value="P:septin ring organization"/>
    <property type="evidence" value="ECO:0007669"/>
    <property type="project" value="TreeGrafter"/>
</dbReference>
<dbReference type="InParanoid" id="A0A671XHV1"/>
<dbReference type="InterPro" id="IPR051364">
    <property type="entry name" value="Cytokinesis/Rho-signaling"/>
</dbReference>
<dbReference type="Pfam" id="PF08174">
    <property type="entry name" value="Anillin"/>
    <property type="match status" value="1"/>
</dbReference>
<dbReference type="SUPFAM" id="SSF50729">
    <property type="entry name" value="PH domain-like"/>
    <property type="match status" value="1"/>
</dbReference>
<evidence type="ECO:0000259" key="1">
    <source>
        <dbReference type="PROSITE" id="PS50003"/>
    </source>
</evidence>
<dbReference type="Ensembl" id="ENSSAUT00010050918.1">
    <property type="protein sequence ID" value="ENSSAUP00010048405.1"/>
    <property type="gene ID" value="ENSSAUG00010020183.1"/>
</dbReference>
<organism evidence="2 3">
    <name type="scientific">Sparus aurata</name>
    <name type="common">Gilthead sea bream</name>
    <dbReference type="NCBI Taxonomy" id="8175"/>
    <lineage>
        <taxon>Eukaryota</taxon>
        <taxon>Metazoa</taxon>
        <taxon>Chordata</taxon>
        <taxon>Craniata</taxon>
        <taxon>Vertebrata</taxon>
        <taxon>Euteleostomi</taxon>
        <taxon>Actinopterygii</taxon>
        <taxon>Neopterygii</taxon>
        <taxon>Teleostei</taxon>
        <taxon>Neoteleostei</taxon>
        <taxon>Acanthomorphata</taxon>
        <taxon>Eupercaria</taxon>
        <taxon>Spariformes</taxon>
        <taxon>Sparidae</taxon>
        <taxon>Sparus</taxon>
    </lineage>
</organism>
<dbReference type="GO" id="GO:0000281">
    <property type="term" value="P:mitotic cytokinesis"/>
    <property type="evidence" value="ECO:0007669"/>
    <property type="project" value="TreeGrafter"/>
</dbReference>
<dbReference type="Gene3D" id="2.30.29.30">
    <property type="entry name" value="Pleckstrin-homology domain (PH domain)/Phosphotyrosine-binding domain (PTB)"/>
    <property type="match status" value="1"/>
</dbReference>
<reference evidence="2" key="2">
    <citation type="submission" date="2025-08" db="UniProtKB">
        <authorList>
            <consortium name="Ensembl"/>
        </authorList>
    </citation>
    <scope>IDENTIFICATION</scope>
</reference>